<dbReference type="InterPro" id="IPR014445">
    <property type="entry name" value="Gln-dep_NAD_synthase"/>
</dbReference>
<keyword evidence="6 7" id="KW-0520">NAD</keyword>
<dbReference type="EC" id="6.3.5.1" evidence="7 8"/>
<comment type="pathway">
    <text evidence="1 7 8">Cofactor biosynthesis; NAD(+) biosynthesis; NAD(+) from deamido-NAD(+) (L-Gln route): step 1/1.</text>
</comment>
<evidence type="ECO:0000256" key="3">
    <source>
        <dbReference type="ARBA" id="ARBA00022598"/>
    </source>
</evidence>
<protein>
    <recommendedName>
        <fullName evidence="7 8">Glutamine-dependent NAD(+) synthetase</fullName>
        <ecNumber evidence="7 8">6.3.5.1</ecNumber>
    </recommendedName>
    <alternativeName>
        <fullName evidence="7 8">NAD(+) synthase [glutamine-hydrolyzing]</fullName>
    </alternativeName>
</protein>
<dbReference type="InterPro" id="IPR014729">
    <property type="entry name" value="Rossmann-like_a/b/a_fold"/>
</dbReference>
<dbReference type="GO" id="GO:0003952">
    <property type="term" value="F:NAD+ synthase (glutamine-hydrolyzing) activity"/>
    <property type="evidence" value="ECO:0007669"/>
    <property type="project" value="UniProtKB-UniRule"/>
</dbReference>
<dbReference type="FunFam" id="3.40.50.620:FF:000106">
    <property type="entry name" value="Glutamine-dependent NAD(+) synthetase"/>
    <property type="match status" value="1"/>
</dbReference>
<feature type="binding site" evidence="7">
    <location>
        <position position="403"/>
    </location>
    <ligand>
        <name>deamido-NAD(+)</name>
        <dbReference type="ChEBI" id="CHEBI:58437"/>
        <note>ligand shared between two neighboring subunits</note>
    </ligand>
</feature>
<evidence type="ECO:0000256" key="5">
    <source>
        <dbReference type="ARBA" id="ARBA00022840"/>
    </source>
</evidence>
<feature type="active site" description="For glutaminase activity" evidence="7">
    <location>
        <position position="114"/>
    </location>
</feature>
<dbReference type="UniPathway" id="UPA00253">
    <property type="reaction ID" value="UER00334"/>
</dbReference>
<feature type="active site" description="Nucleophile; for glutaminase activity" evidence="7">
    <location>
        <position position="150"/>
    </location>
</feature>
<dbReference type="InterPro" id="IPR022310">
    <property type="entry name" value="NAD/GMP_synthase"/>
</dbReference>
<evidence type="ECO:0000256" key="4">
    <source>
        <dbReference type="ARBA" id="ARBA00022741"/>
    </source>
</evidence>
<feature type="binding site" evidence="7">
    <location>
        <position position="182"/>
    </location>
    <ligand>
        <name>L-glutamine</name>
        <dbReference type="ChEBI" id="CHEBI:58359"/>
    </ligand>
</feature>
<gene>
    <name evidence="7 11" type="primary">nadE</name>
    <name evidence="11" type="ORF">GHNINEIG_01446</name>
</gene>
<comment type="caution">
    <text evidence="7">Lacks conserved residue(s) required for the propagation of feature annotation.</text>
</comment>
<dbReference type="InterPro" id="IPR003694">
    <property type="entry name" value="NAD_synthase"/>
</dbReference>
<feature type="active site" description="Proton acceptor; for glutaminase activity" evidence="7">
    <location>
        <position position="46"/>
    </location>
</feature>
<comment type="similarity">
    <text evidence="2 7 8">In the C-terminal section; belongs to the NAD synthetase family.</text>
</comment>
<dbReference type="GO" id="GO:0005524">
    <property type="term" value="F:ATP binding"/>
    <property type="evidence" value="ECO:0007669"/>
    <property type="project" value="UniProtKB-UniRule"/>
</dbReference>
<dbReference type="PROSITE" id="PS50263">
    <property type="entry name" value="CN_HYDROLASE"/>
    <property type="match status" value="1"/>
</dbReference>
<sequence length="545" mass="60843">MSEQLTIIMAQINPIVGDVEGNTALIIESAKQAKMEHQADIVVFPEMTLTGYPPEDLLFREALYQQVESALSIICEQVTDTVLVIGYPMMDELGDRFNMAAWIEEGQIQASYIKQNLPNYSVFDEKRYFSSGQQPCVVEYKGVKFGLLICEDIWKLSPADQSVKAGADILLNLNASPFSQEKHQDRIRVVKRRVEEVKRPVIYVNQVGGQDELMFDGGSFATCAEGEVQVQGSEFKTDLVPVKILKQADAVVVLPGEKADLLHDEARVYEALVMGVKDYVQKNGFKGVLLGLSGGIDSALTLAIAVDALGAEQVEAVMMPFKYTADISIEDAEKEAQALGVYYHSVPIEPIYDAYESALSRRFEGYEEDVTEENMQARIRGVLLMSISNKTGKLVLATSNKSEVAVGYSTLYGDMVGGFSPLKDVPKTLVYRLAEYRNTISSVIPERVITRAPSAELRPDQKDQDSLPDYDVLDNIIKAFVKEDKSPTQIVDEFGYDKQEVLRITKMVSRNEYKRRQAAPGVKISPRAFGRDRRYPITSRYAEEQ</sequence>
<dbReference type="CDD" id="cd00553">
    <property type="entry name" value="NAD_synthase"/>
    <property type="match status" value="1"/>
</dbReference>
<dbReference type="Pfam" id="PF00795">
    <property type="entry name" value="CN_hydrolase"/>
    <property type="match status" value="1"/>
</dbReference>
<dbReference type="GO" id="GO:0009435">
    <property type="term" value="P:NAD+ biosynthetic process"/>
    <property type="evidence" value="ECO:0007669"/>
    <property type="project" value="UniProtKB-UniRule"/>
</dbReference>
<dbReference type="GO" id="GO:0005737">
    <property type="term" value="C:cytoplasm"/>
    <property type="evidence" value="ECO:0007669"/>
    <property type="project" value="InterPro"/>
</dbReference>
<feature type="binding site" evidence="7">
    <location>
        <position position="120"/>
    </location>
    <ligand>
        <name>L-glutamine</name>
        <dbReference type="ChEBI" id="CHEBI:58359"/>
    </ligand>
</feature>
<evidence type="ECO:0000256" key="1">
    <source>
        <dbReference type="ARBA" id="ARBA00005188"/>
    </source>
</evidence>
<dbReference type="NCBIfam" id="NF010588">
    <property type="entry name" value="PRK13981.1"/>
    <property type="match status" value="1"/>
</dbReference>
<dbReference type="NCBIfam" id="TIGR00552">
    <property type="entry name" value="nadE"/>
    <property type="match status" value="1"/>
</dbReference>
<dbReference type="OrthoDB" id="9760188at2"/>
<dbReference type="GO" id="GO:0004359">
    <property type="term" value="F:glutaminase activity"/>
    <property type="evidence" value="ECO:0007669"/>
    <property type="project" value="InterPro"/>
</dbReference>
<dbReference type="Gene3D" id="3.40.50.620">
    <property type="entry name" value="HUPs"/>
    <property type="match status" value="1"/>
</dbReference>
<keyword evidence="5 7" id="KW-0067">ATP-binding</keyword>
<dbReference type="GO" id="GO:0008795">
    <property type="term" value="F:NAD+ synthase activity"/>
    <property type="evidence" value="ECO:0007669"/>
    <property type="project" value="UniProtKB-UniRule"/>
</dbReference>
<dbReference type="HAMAP" id="MF_02090">
    <property type="entry name" value="NadE_glutamine_dep"/>
    <property type="match status" value="1"/>
</dbReference>
<dbReference type="CDD" id="cd07570">
    <property type="entry name" value="GAT_Gln-NAD-synth"/>
    <property type="match status" value="1"/>
</dbReference>
<dbReference type="PANTHER" id="PTHR23090">
    <property type="entry name" value="NH 3 /GLUTAMINE-DEPENDENT NAD + SYNTHETASE"/>
    <property type="match status" value="1"/>
</dbReference>
<organism evidence="11 12">
    <name type="scientific">Hydrogenovibrio crunogenus</name>
    <dbReference type="NCBI Taxonomy" id="39765"/>
    <lineage>
        <taxon>Bacteria</taxon>
        <taxon>Pseudomonadati</taxon>
        <taxon>Pseudomonadota</taxon>
        <taxon>Gammaproteobacteria</taxon>
        <taxon>Thiotrichales</taxon>
        <taxon>Piscirickettsiaceae</taxon>
        <taxon>Hydrogenovibrio</taxon>
    </lineage>
</organism>
<dbReference type="Gene3D" id="3.60.110.10">
    <property type="entry name" value="Carbon-nitrogen hydrolase"/>
    <property type="match status" value="1"/>
</dbReference>
<evidence type="ECO:0000313" key="12">
    <source>
        <dbReference type="Proteomes" id="UP000296201"/>
    </source>
</evidence>
<evidence type="ECO:0000256" key="9">
    <source>
        <dbReference type="RuleBase" id="RU003811"/>
    </source>
</evidence>
<dbReference type="PIRSF" id="PIRSF006630">
    <property type="entry name" value="NADS_GAT"/>
    <property type="match status" value="1"/>
</dbReference>
<feature type="domain" description="CN hydrolase" evidence="10">
    <location>
        <begin position="5"/>
        <end position="246"/>
    </location>
</feature>
<dbReference type="PANTHER" id="PTHR23090:SF9">
    <property type="entry name" value="GLUTAMINE-DEPENDENT NAD(+) SYNTHETASE"/>
    <property type="match status" value="1"/>
</dbReference>
<evidence type="ECO:0000256" key="8">
    <source>
        <dbReference type="PIRNR" id="PIRNR006630"/>
    </source>
</evidence>
<accession>A0A4P7P272</accession>
<dbReference type="Proteomes" id="UP000296201">
    <property type="component" value="Chromosome"/>
</dbReference>
<dbReference type="EMBL" id="CP032096">
    <property type="protein sequence ID" value="QBZ83392.1"/>
    <property type="molecule type" value="Genomic_DNA"/>
</dbReference>
<evidence type="ECO:0000259" key="10">
    <source>
        <dbReference type="PROSITE" id="PS50263"/>
    </source>
</evidence>
<feature type="binding site" evidence="7">
    <location>
        <position position="514"/>
    </location>
    <ligand>
        <name>deamido-NAD(+)</name>
        <dbReference type="ChEBI" id="CHEBI:58437"/>
        <note>ligand shared between two neighboring subunits</note>
    </ligand>
</feature>
<evidence type="ECO:0000256" key="6">
    <source>
        <dbReference type="ARBA" id="ARBA00023027"/>
    </source>
</evidence>
<dbReference type="AlphaFoldDB" id="A0A4P7P272"/>
<comment type="similarity">
    <text evidence="9">Belongs to the NAD synthetase family.</text>
</comment>
<dbReference type="Pfam" id="PF02540">
    <property type="entry name" value="NAD_synthase"/>
    <property type="match status" value="1"/>
</dbReference>
<evidence type="ECO:0000256" key="7">
    <source>
        <dbReference type="HAMAP-Rule" id="MF_02090"/>
    </source>
</evidence>
<keyword evidence="4 7" id="KW-0547">Nucleotide-binding</keyword>
<reference evidence="11 12" key="1">
    <citation type="submission" date="2018-08" db="EMBL/GenBank/DDBJ databases">
        <title>Horizontal acquisition of hydrogen conversion ability and other habitat adaptations in Hydrogenovibrio crunogenus strains.</title>
        <authorList>
            <person name="Gonnella G."/>
            <person name="Adam N."/>
            <person name="Perner M."/>
        </authorList>
    </citation>
    <scope>NUCLEOTIDE SEQUENCE [LARGE SCALE GENOMIC DNA]</scope>
    <source>
        <strain evidence="11 12">SP-41</strain>
    </source>
</reference>
<feature type="binding site" evidence="7">
    <location>
        <position position="398"/>
    </location>
    <ligand>
        <name>ATP</name>
        <dbReference type="ChEBI" id="CHEBI:30616"/>
    </ligand>
</feature>
<dbReference type="SUPFAM" id="SSF52402">
    <property type="entry name" value="Adenine nucleotide alpha hydrolases-like"/>
    <property type="match status" value="1"/>
</dbReference>
<feature type="binding site" evidence="7">
    <location>
        <position position="374"/>
    </location>
    <ligand>
        <name>deamido-NAD(+)</name>
        <dbReference type="ChEBI" id="CHEBI:58437"/>
        <note>ligand shared between two neighboring subunits</note>
    </ligand>
</feature>
<evidence type="ECO:0000256" key="2">
    <source>
        <dbReference type="ARBA" id="ARBA00007145"/>
    </source>
</evidence>
<dbReference type="SUPFAM" id="SSF56317">
    <property type="entry name" value="Carbon-nitrogen hydrolase"/>
    <property type="match status" value="1"/>
</dbReference>
<proteinExistence type="inferred from homology"/>
<dbReference type="InterPro" id="IPR036526">
    <property type="entry name" value="C-N_Hydrolase_sf"/>
</dbReference>
<keyword evidence="3 7" id="KW-0436">Ligase</keyword>
<evidence type="ECO:0000313" key="11">
    <source>
        <dbReference type="EMBL" id="QBZ83392.1"/>
    </source>
</evidence>
<keyword evidence="12" id="KW-1185">Reference proteome</keyword>
<comment type="catalytic activity">
    <reaction evidence="7 8">
        <text>deamido-NAD(+) + L-glutamine + ATP + H2O = L-glutamate + AMP + diphosphate + NAD(+) + H(+)</text>
        <dbReference type="Rhea" id="RHEA:24384"/>
        <dbReference type="ChEBI" id="CHEBI:15377"/>
        <dbReference type="ChEBI" id="CHEBI:15378"/>
        <dbReference type="ChEBI" id="CHEBI:29985"/>
        <dbReference type="ChEBI" id="CHEBI:30616"/>
        <dbReference type="ChEBI" id="CHEBI:33019"/>
        <dbReference type="ChEBI" id="CHEBI:57540"/>
        <dbReference type="ChEBI" id="CHEBI:58359"/>
        <dbReference type="ChEBI" id="CHEBI:58437"/>
        <dbReference type="ChEBI" id="CHEBI:456215"/>
        <dbReference type="EC" id="6.3.5.1"/>
    </reaction>
</comment>
<comment type="function">
    <text evidence="7">Catalyzes the ATP-dependent amidation of deamido-NAD to form NAD. Uses L-glutamine as a nitrogen source.</text>
</comment>
<dbReference type="RefSeq" id="WP_135796020.1">
    <property type="nucleotide sequence ID" value="NZ_CP032096.1"/>
</dbReference>
<feature type="binding site" evidence="7">
    <location>
        <position position="176"/>
    </location>
    <ligand>
        <name>L-glutamine</name>
        <dbReference type="ChEBI" id="CHEBI:58359"/>
    </ligand>
</feature>
<dbReference type="InterPro" id="IPR003010">
    <property type="entry name" value="C-N_Hydrolase"/>
</dbReference>
<feature type="binding site" evidence="7">
    <location>
        <begin position="291"/>
        <end position="298"/>
    </location>
    <ligand>
        <name>ATP</name>
        <dbReference type="ChEBI" id="CHEBI:30616"/>
    </ligand>
</feature>
<name>A0A4P7P272_9GAMM</name>